<feature type="domain" description="Cyclic nucleotide-binding" evidence="1">
    <location>
        <begin position="7"/>
        <end position="76"/>
    </location>
</feature>
<dbReference type="PATRIC" id="fig|68223.7.peg.4943"/>
<comment type="caution">
    <text evidence="2">The sequence shown here is derived from an EMBL/GenBank/DDBJ whole genome shotgun (WGS) entry which is preliminary data.</text>
</comment>
<dbReference type="InterPro" id="IPR050397">
    <property type="entry name" value="Env_Response_Regulators"/>
</dbReference>
<dbReference type="InterPro" id="IPR000595">
    <property type="entry name" value="cNMP-bd_dom"/>
</dbReference>
<evidence type="ECO:0000313" key="2">
    <source>
        <dbReference type="EMBL" id="KJY36076.1"/>
    </source>
</evidence>
<dbReference type="GO" id="GO:0003700">
    <property type="term" value="F:DNA-binding transcription factor activity"/>
    <property type="evidence" value="ECO:0007669"/>
    <property type="project" value="TreeGrafter"/>
</dbReference>
<dbReference type="PROSITE" id="PS50042">
    <property type="entry name" value="CNMP_BINDING_3"/>
    <property type="match status" value="1"/>
</dbReference>
<dbReference type="GO" id="GO:0005829">
    <property type="term" value="C:cytosol"/>
    <property type="evidence" value="ECO:0007669"/>
    <property type="project" value="TreeGrafter"/>
</dbReference>
<dbReference type="Pfam" id="PF00027">
    <property type="entry name" value="cNMP_binding"/>
    <property type="match status" value="1"/>
</dbReference>
<dbReference type="RefSeq" id="WP_045946812.1">
    <property type="nucleotide sequence ID" value="NZ_JZWV01000180.1"/>
</dbReference>
<dbReference type="InterPro" id="IPR014710">
    <property type="entry name" value="RmlC-like_jellyroll"/>
</dbReference>
<dbReference type="Gene3D" id="2.60.120.10">
    <property type="entry name" value="Jelly Rolls"/>
    <property type="match status" value="1"/>
</dbReference>
<dbReference type="InterPro" id="IPR018490">
    <property type="entry name" value="cNMP-bd_dom_sf"/>
</dbReference>
<evidence type="ECO:0000313" key="3">
    <source>
        <dbReference type="Proteomes" id="UP000033551"/>
    </source>
</evidence>
<proteinExistence type="predicted"/>
<evidence type="ECO:0000259" key="1">
    <source>
        <dbReference type="PROSITE" id="PS50042"/>
    </source>
</evidence>
<dbReference type="OrthoDB" id="290916at2"/>
<gene>
    <name evidence="2" type="ORF">VR44_08650</name>
</gene>
<dbReference type="CDD" id="cd00038">
    <property type="entry name" value="CAP_ED"/>
    <property type="match status" value="1"/>
</dbReference>
<sequence>MSTLHSILEQMTPEAREALLAHSHRVTFPAGTRIFKERRRAEKFWIIECGTVDLDTHVPGHKDAIIDTLGYGELLGWSWMFRPYTWHLGATATHDVIALEFDAAAVRELCTEDSAVGRSVSTAVAAVIADRLDAARTRLLDLFAPHGSGTPLAHAR</sequence>
<dbReference type="SMART" id="SM00100">
    <property type="entry name" value="cNMP"/>
    <property type="match status" value="1"/>
</dbReference>
<dbReference type="PANTHER" id="PTHR24567">
    <property type="entry name" value="CRP FAMILY TRANSCRIPTIONAL REGULATORY PROTEIN"/>
    <property type="match status" value="1"/>
</dbReference>
<keyword evidence="3" id="KW-1185">Reference proteome</keyword>
<dbReference type="SUPFAM" id="SSF51206">
    <property type="entry name" value="cAMP-binding domain-like"/>
    <property type="match status" value="1"/>
</dbReference>
<name>A0A0F4JSZ2_9ACTN</name>
<dbReference type="Proteomes" id="UP000033551">
    <property type="component" value="Unassembled WGS sequence"/>
</dbReference>
<accession>A0A0F4JSZ2</accession>
<dbReference type="PANTHER" id="PTHR24567:SF74">
    <property type="entry name" value="HTH-TYPE TRANSCRIPTIONAL REGULATOR ARCR"/>
    <property type="match status" value="1"/>
</dbReference>
<dbReference type="EMBL" id="JZWV01000180">
    <property type="protein sequence ID" value="KJY36076.1"/>
    <property type="molecule type" value="Genomic_DNA"/>
</dbReference>
<organism evidence="2 3">
    <name type="scientific">Streptomyces katrae</name>
    <dbReference type="NCBI Taxonomy" id="68223"/>
    <lineage>
        <taxon>Bacteria</taxon>
        <taxon>Bacillati</taxon>
        <taxon>Actinomycetota</taxon>
        <taxon>Actinomycetes</taxon>
        <taxon>Kitasatosporales</taxon>
        <taxon>Streptomycetaceae</taxon>
        <taxon>Streptomyces</taxon>
    </lineage>
</organism>
<protein>
    <recommendedName>
        <fullName evidence="1">Cyclic nucleotide-binding domain-containing protein</fullName>
    </recommendedName>
</protein>
<reference evidence="2 3" key="1">
    <citation type="submission" date="2015-02" db="EMBL/GenBank/DDBJ databases">
        <authorList>
            <person name="Ju K.-S."/>
            <person name="Doroghazi J.R."/>
            <person name="Metcalf W."/>
        </authorList>
    </citation>
    <scope>NUCLEOTIDE SEQUENCE [LARGE SCALE GENOMIC DNA]</scope>
    <source>
        <strain evidence="2 3">NRRL ISP-5550</strain>
    </source>
</reference>
<dbReference type="AlphaFoldDB" id="A0A0F4JSZ2"/>